<evidence type="ECO:0000313" key="1">
    <source>
        <dbReference type="EMBL" id="EAY09324.1"/>
    </source>
</evidence>
<dbReference type="RefSeq" id="XP_001321547.1">
    <property type="nucleotide sequence ID" value="XM_001321512.1"/>
</dbReference>
<dbReference type="KEGG" id="tva:4767241"/>
<gene>
    <name evidence="1" type="ORF">TVAG_394960</name>
</gene>
<accession>A2EDG0</accession>
<protein>
    <submittedName>
        <fullName evidence="1">Uncharacterized protein</fullName>
    </submittedName>
</protein>
<name>A2EDG0_TRIV3</name>
<reference evidence="1" key="1">
    <citation type="submission" date="2006-10" db="EMBL/GenBank/DDBJ databases">
        <authorList>
            <person name="Amadeo P."/>
            <person name="Zhao Q."/>
            <person name="Wortman J."/>
            <person name="Fraser-Liggett C."/>
            <person name="Carlton J."/>
        </authorList>
    </citation>
    <scope>NUCLEOTIDE SEQUENCE</scope>
    <source>
        <strain evidence="1">G3</strain>
    </source>
</reference>
<reference evidence="1" key="2">
    <citation type="journal article" date="2007" name="Science">
        <title>Draft genome sequence of the sexually transmitted pathogen Trichomonas vaginalis.</title>
        <authorList>
            <person name="Carlton J.M."/>
            <person name="Hirt R.P."/>
            <person name="Silva J.C."/>
            <person name="Delcher A.L."/>
            <person name="Schatz M."/>
            <person name="Zhao Q."/>
            <person name="Wortman J.R."/>
            <person name="Bidwell S.L."/>
            <person name="Alsmark U.C.M."/>
            <person name="Besteiro S."/>
            <person name="Sicheritz-Ponten T."/>
            <person name="Noel C.J."/>
            <person name="Dacks J.B."/>
            <person name="Foster P.G."/>
            <person name="Simillion C."/>
            <person name="Van de Peer Y."/>
            <person name="Miranda-Saavedra D."/>
            <person name="Barton G.J."/>
            <person name="Westrop G.D."/>
            <person name="Mueller S."/>
            <person name="Dessi D."/>
            <person name="Fiori P.L."/>
            <person name="Ren Q."/>
            <person name="Paulsen I."/>
            <person name="Zhang H."/>
            <person name="Bastida-Corcuera F.D."/>
            <person name="Simoes-Barbosa A."/>
            <person name="Brown M.T."/>
            <person name="Hayes R.D."/>
            <person name="Mukherjee M."/>
            <person name="Okumura C.Y."/>
            <person name="Schneider R."/>
            <person name="Smith A.J."/>
            <person name="Vanacova S."/>
            <person name="Villalvazo M."/>
            <person name="Haas B.J."/>
            <person name="Pertea M."/>
            <person name="Feldblyum T.V."/>
            <person name="Utterback T.R."/>
            <person name="Shu C.L."/>
            <person name="Osoegawa K."/>
            <person name="de Jong P.J."/>
            <person name="Hrdy I."/>
            <person name="Horvathova L."/>
            <person name="Zubacova Z."/>
            <person name="Dolezal P."/>
            <person name="Malik S.B."/>
            <person name="Logsdon J.M. Jr."/>
            <person name="Henze K."/>
            <person name="Gupta A."/>
            <person name="Wang C.C."/>
            <person name="Dunne R.L."/>
            <person name="Upcroft J.A."/>
            <person name="Upcroft P."/>
            <person name="White O."/>
            <person name="Salzberg S.L."/>
            <person name="Tang P."/>
            <person name="Chiu C.-H."/>
            <person name="Lee Y.-S."/>
            <person name="Embley T.M."/>
            <person name="Coombs G.H."/>
            <person name="Mottram J.C."/>
            <person name="Tachezy J."/>
            <person name="Fraser-Liggett C.M."/>
            <person name="Johnson P.J."/>
        </authorList>
    </citation>
    <scope>NUCLEOTIDE SEQUENCE [LARGE SCALE GENOMIC DNA]</scope>
    <source>
        <strain evidence="1">G3</strain>
    </source>
</reference>
<evidence type="ECO:0000313" key="2">
    <source>
        <dbReference type="Proteomes" id="UP000001542"/>
    </source>
</evidence>
<sequence length="130" mass="15756">MTEAKYNELMNLYQDFYDTCCAVYKLHTFNEVEINKIYFDIRNTIVETKIMSPYQTLTMIHLALTYNVKYFKSYKAIFKKVYDEYHPNLMHRYSIKFPSILWQDLSDEHGILLSERFSSEIEKMILKIIH</sequence>
<proteinExistence type="predicted"/>
<dbReference type="EMBL" id="DS113360">
    <property type="protein sequence ID" value="EAY09324.1"/>
    <property type="molecule type" value="Genomic_DNA"/>
</dbReference>
<keyword evidence="2" id="KW-1185">Reference proteome</keyword>
<dbReference type="InParanoid" id="A2EDG0"/>
<dbReference type="VEuPathDB" id="TrichDB:TVAGG3_0724920"/>
<dbReference type="Proteomes" id="UP000001542">
    <property type="component" value="Unassembled WGS sequence"/>
</dbReference>
<dbReference type="AlphaFoldDB" id="A2EDG0"/>
<organism evidence="1 2">
    <name type="scientific">Trichomonas vaginalis (strain ATCC PRA-98 / G3)</name>
    <dbReference type="NCBI Taxonomy" id="412133"/>
    <lineage>
        <taxon>Eukaryota</taxon>
        <taxon>Metamonada</taxon>
        <taxon>Parabasalia</taxon>
        <taxon>Trichomonadida</taxon>
        <taxon>Trichomonadidae</taxon>
        <taxon>Trichomonas</taxon>
    </lineage>
</organism>